<comment type="caution">
    <text evidence="1">The sequence shown here is derived from an EMBL/GenBank/DDBJ whole genome shotgun (WGS) entry which is preliminary data.</text>
</comment>
<gene>
    <name evidence="1" type="ORF">S01H1_13591</name>
</gene>
<reference evidence="1" key="1">
    <citation type="journal article" date="2014" name="Front. Microbiol.">
        <title>High frequency of phylogenetically diverse reductive dehalogenase-homologous genes in deep subseafloor sedimentary metagenomes.</title>
        <authorList>
            <person name="Kawai M."/>
            <person name="Futagami T."/>
            <person name="Toyoda A."/>
            <person name="Takaki Y."/>
            <person name="Nishi S."/>
            <person name="Hori S."/>
            <person name="Arai W."/>
            <person name="Tsubouchi T."/>
            <person name="Morono Y."/>
            <person name="Uchiyama I."/>
            <person name="Ito T."/>
            <person name="Fujiyama A."/>
            <person name="Inagaki F."/>
            <person name="Takami H."/>
        </authorList>
    </citation>
    <scope>NUCLEOTIDE SEQUENCE</scope>
    <source>
        <strain evidence="1">Expedition CK06-06</strain>
    </source>
</reference>
<name>X0SPN5_9ZZZZ</name>
<dbReference type="EMBL" id="BARS01007019">
    <property type="protein sequence ID" value="GAF77091.1"/>
    <property type="molecule type" value="Genomic_DNA"/>
</dbReference>
<protein>
    <submittedName>
        <fullName evidence="1">Uncharacterized protein</fullName>
    </submittedName>
</protein>
<feature type="non-terminal residue" evidence="1">
    <location>
        <position position="38"/>
    </location>
</feature>
<accession>X0SPN5</accession>
<evidence type="ECO:0000313" key="1">
    <source>
        <dbReference type="EMBL" id="GAF77091.1"/>
    </source>
</evidence>
<sequence>MEKEKNEKLVQLLSDLGMSKNLSKTLIYIYQVGECRSG</sequence>
<proteinExistence type="predicted"/>
<organism evidence="1">
    <name type="scientific">marine sediment metagenome</name>
    <dbReference type="NCBI Taxonomy" id="412755"/>
    <lineage>
        <taxon>unclassified sequences</taxon>
        <taxon>metagenomes</taxon>
        <taxon>ecological metagenomes</taxon>
    </lineage>
</organism>
<dbReference type="AlphaFoldDB" id="X0SPN5"/>